<dbReference type="Gene3D" id="1.10.260.40">
    <property type="entry name" value="lambda repressor-like DNA-binding domains"/>
    <property type="match status" value="1"/>
</dbReference>
<reference evidence="3" key="1">
    <citation type="journal article" date="2019" name="Int. J. Syst. Evol. Microbiol.">
        <title>The Global Catalogue of Microorganisms (GCM) 10K type strain sequencing project: providing services to taxonomists for standard genome sequencing and annotation.</title>
        <authorList>
            <consortium name="The Broad Institute Genomics Platform"/>
            <consortium name="The Broad Institute Genome Sequencing Center for Infectious Disease"/>
            <person name="Wu L."/>
            <person name="Ma J."/>
        </authorList>
    </citation>
    <scope>NUCLEOTIDE SEQUENCE [LARGE SCALE GENOMIC DNA]</scope>
    <source>
        <strain evidence="3">CGMCC 1.15931</strain>
    </source>
</reference>
<dbReference type="PROSITE" id="PS50943">
    <property type="entry name" value="HTH_CROC1"/>
    <property type="match status" value="1"/>
</dbReference>
<name>A0ABQ1KQI5_9BURK</name>
<dbReference type="EMBL" id="BMKG01000011">
    <property type="protein sequence ID" value="GGC04654.1"/>
    <property type="molecule type" value="Genomic_DNA"/>
</dbReference>
<evidence type="ECO:0000313" key="3">
    <source>
        <dbReference type="Proteomes" id="UP000622638"/>
    </source>
</evidence>
<gene>
    <name evidence="2" type="ORF">GCM10011572_28120</name>
</gene>
<dbReference type="Proteomes" id="UP000622638">
    <property type="component" value="Unassembled WGS sequence"/>
</dbReference>
<dbReference type="SMART" id="SM00530">
    <property type="entry name" value="HTH_XRE"/>
    <property type="match status" value="1"/>
</dbReference>
<proteinExistence type="predicted"/>
<dbReference type="CDD" id="cd00093">
    <property type="entry name" value="HTH_XRE"/>
    <property type="match status" value="1"/>
</dbReference>
<keyword evidence="3" id="KW-1185">Reference proteome</keyword>
<dbReference type="SUPFAM" id="SSF47413">
    <property type="entry name" value="lambda repressor-like DNA-binding domains"/>
    <property type="match status" value="1"/>
</dbReference>
<comment type="caution">
    <text evidence="2">The sequence shown here is derived from an EMBL/GenBank/DDBJ whole genome shotgun (WGS) entry which is preliminary data.</text>
</comment>
<accession>A0ABQ1KQI5</accession>
<dbReference type="InterPro" id="IPR001387">
    <property type="entry name" value="Cro/C1-type_HTH"/>
</dbReference>
<evidence type="ECO:0000313" key="2">
    <source>
        <dbReference type="EMBL" id="GGC04654.1"/>
    </source>
</evidence>
<sequence>MVADMQSDVSLLINKICDRVRAERKSLGLSQEEFAIAAGIAFRTFKRFECGSCDSLEVLVRVAMLLEERTGRSRLNAFDDIFPGVSQGIVNKTPLGALQRLLATRNAVVRRVEREAKKASDKAEHNSEISKS</sequence>
<dbReference type="InterPro" id="IPR010982">
    <property type="entry name" value="Lambda_DNA-bd_dom_sf"/>
</dbReference>
<organism evidence="2 3">
    <name type="scientific">Pseudoduganella buxea</name>
    <dbReference type="NCBI Taxonomy" id="1949069"/>
    <lineage>
        <taxon>Bacteria</taxon>
        <taxon>Pseudomonadati</taxon>
        <taxon>Pseudomonadota</taxon>
        <taxon>Betaproteobacteria</taxon>
        <taxon>Burkholderiales</taxon>
        <taxon>Oxalobacteraceae</taxon>
        <taxon>Telluria group</taxon>
        <taxon>Pseudoduganella</taxon>
    </lineage>
</organism>
<feature type="domain" description="HTH cro/C1-type" evidence="1">
    <location>
        <begin position="20"/>
        <end position="73"/>
    </location>
</feature>
<evidence type="ECO:0000259" key="1">
    <source>
        <dbReference type="PROSITE" id="PS50943"/>
    </source>
</evidence>
<protein>
    <recommendedName>
        <fullName evidence="1">HTH cro/C1-type domain-containing protein</fullName>
    </recommendedName>
</protein>